<organism evidence="2 3">
    <name type="scientific">Toxoplasma gondii GAB2-2007-GAL-DOM2</name>
    <dbReference type="NCBI Taxonomy" id="1130820"/>
    <lineage>
        <taxon>Eukaryota</taxon>
        <taxon>Sar</taxon>
        <taxon>Alveolata</taxon>
        <taxon>Apicomplexa</taxon>
        <taxon>Conoidasida</taxon>
        <taxon>Coccidia</taxon>
        <taxon>Eucoccidiorida</taxon>
        <taxon>Eimeriorina</taxon>
        <taxon>Sarcocystidae</taxon>
        <taxon>Toxoplasma</taxon>
    </lineage>
</organism>
<dbReference type="OrthoDB" id="331636at2759"/>
<gene>
    <name evidence="2" type="ORF">TGDOM2_272265</name>
</gene>
<feature type="region of interest" description="Disordered" evidence="1">
    <location>
        <begin position="150"/>
        <end position="207"/>
    </location>
</feature>
<dbReference type="AlphaFoldDB" id="A0A086KFW1"/>
<evidence type="ECO:0000313" key="2">
    <source>
        <dbReference type="EMBL" id="KFG43279.1"/>
    </source>
</evidence>
<dbReference type="VEuPathDB" id="ToxoDB:TGDOM2_272265"/>
<proteinExistence type="predicted"/>
<feature type="compositionally biased region" description="Polar residues" evidence="1">
    <location>
        <begin position="159"/>
        <end position="173"/>
    </location>
</feature>
<sequence length="244" mass="27755">MSFSLPPTSTSDRVALSDKPDPYFVLNPDMFDDAALWTAPRLQSLCEVLGLDPGAHSFSRRGRRGRSREELVRCLRDFHRNRWYVDRRRGAKNSTLTGTKARPEESQEGSNFFLVPVDFVDIPRECVKVFEGGTTDAGGAKRSRSILKYSCSSRHPRSDNSSPRSISKTTYITSKAGETKEWQRTRKRKRSAVDAAKDDTEKLPSNKRIRFSAFNNVQLIDPRPDETESTEWGFKLPFGCAKRE</sequence>
<evidence type="ECO:0000313" key="3">
    <source>
        <dbReference type="Proteomes" id="UP000028837"/>
    </source>
</evidence>
<comment type="caution">
    <text evidence="2">The sequence shown here is derived from an EMBL/GenBank/DDBJ whole genome shotgun (WGS) entry which is preliminary data.</text>
</comment>
<dbReference type="Proteomes" id="UP000028837">
    <property type="component" value="Unassembled WGS sequence"/>
</dbReference>
<accession>A0A086KFW1</accession>
<protein>
    <submittedName>
        <fullName evidence="2">Uncharacterized protein</fullName>
    </submittedName>
</protein>
<evidence type="ECO:0000256" key="1">
    <source>
        <dbReference type="SAM" id="MobiDB-lite"/>
    </source>
</evidence>
<reference evidence="2 3" key="1">
    <citation type="submission" date="2014-02" db="EMBL/GenBank/DDBJ databases">
        <authorList>
            <person name="Sibley D."/>
            <person name="Venepally P."/>
            <person name="Karamycheva S."/>
            <person name="Hadjithomas M."/>
            <person name="Khan A."/>
            <person name="Brunk B."/>
            <person name="Roos D."/>
            <person name="Caler E."/>
            <person name="Lorenzi H."/>
        </authorList>
    </citation>
    <scope>NUCLEOTIDE SEQUENCE [LARGE SCALE GENOMIC DNA]</scope>
    <source>
        <strain evidence="2 3">GAB2-2007-GAL-DOM2</strain>
    </source>
</reference>
<dbReference type="EMBL" id="AHZU02000536">
    <property type="protein sequence ID" value="KFG43279.1"/>
    <property type="molecule type" value="Genomic_DNA"/>
</dbReference>
<name>A0A086KFW1_TOXGO</name>
<feature type="compositionally biased region" description="Basic and acidic residues" evidence="1">
    <location>
        <begin position="191"/>
        <end position="204"/>
    </location>
</feature>